<evidence type="ECO:0000256" key="2">
    <source>
        <dbReference type="ARBA" id="ARBA00012438"/>
    </source>
</evidence>
<dbReference type="SUPFAM" id="SSF55874">
    <property type="entry name" value="ATPase domain of HSP90 chaperone/DNA topoisomerase II/histidine kinase"/>
    <property type="match status" value="1"/>
</dbReference>
<dbReference type="SUPFAM" id="SSF55785">
    <property type="entry name" value="PYP-like sensor domain (PAS domain)"/>
    <property type="match status" value="1"/>
</dbReference>
<keyword evidence="4" id="KW-0808">Transferase</keyword>
<dbReference type="PRINTS" id="PR00344">
    <property type="entry name" value="BCTRLSENSOR"/>
</dbReference>
<dbReference type="InterPro" id="IPR036097">
    <property type="entry name" value="HisK_dim/P_sf"/>
</dbReference>
<dbReference type="EC" id="2.7.13.3" evidence="2"/>
<evidence type="ECO:0000313" key="7">
    <source>
        <dbReference type="EMBL" id="GBF07627.1"/>
    </source>
</evidence>
<dbReference type="Pfam" id="PF02518">
    <property type="entry name" value="HATPase_c"/>
    <property type="match status" value="1"/>
</dbReference>
<name>A0A2I9DX14_9DEIO</name>
<dbReference type="Pfam" id="PF00512">
    <property type="entry name" value="HisKA"/>
    <property type="match status" value="1"/>
</dbReference>
<gene>
    <name evidence="7" type="ORF">DAERI_160005</name>
</gene>
<dbReference type="Proteomes" id="UP000236569">
    <property type="component" value="Unassembled WGS sequence"/>
</dbReference>
<proteinExistence type="predicted"/>
<dbReference type="PANTHER" id="PTHR42878">
    <property type="entry name" value="TWO-COMPONENT HISTIDINE KINASE"/>
    <property type="match status" value="1"/>
</dbReference>
<evidence type="ECO:0000256" key="5">
    <source>
        <dbReference type="ARBA" id="ARBA00022777"/>
    </source>
</evidence>
<dbReference type="InterPro" id="IPR005467">
    <property type="entry name" value="His_kinase_dom"/>
</dbReference>
<dbReference type="InterPro" id="IPR050351">
    <property type="entry name" value="BphY/WalK/GraS-like"/>
</dbReference>
<sequence>MPDPTVPPAPSLPGDPPPQALLDALKSHVAIVDRRGVIVGVNQSWRAFAELNGGDPAASGVGSNYLEAAAPHSTMQAGLRAVLDGERSEFELTYPCHAPGEHRWFRVRVTPLRGAGEVTHAFVEHLNVTPEARGREELRRTRLELGTRVADRTAALERRTRDLADRTGALEAFARFTEIAARTTDSRELVRHAAEVLRATLGAVAVGYYEQGAAGWQARHLSPGLPAGVEAYLTGDFPAQLPGEHPGGEAVFREAGGTDPLGATARLPLTLRRPGDALLVMVSLAQGTWPEGARAVFRAVGRSFALALERAEQARHLAEQGARLAELNAELTAYTAGLSRDLRDPARRIAGFAGLLEARLPEGDPTVRRHLGIIRAETERLQALVEDLAQLRPLQERHLNPLPLALAPLVVQVRSDLGHVTRGRRISWTVGTLPTVHADHLLLRQVLTHLLHNALKFTAGRDPARIEVGGEERGDGTLVWVRDNGVGFDPAQVGRLFQVFTRLHGDEYEGSGVGLANVRRIVHRHGGQVWAEGEPGVGAAFFFTLPRPGAPS</sequence>
<dbReference type="PROSITE" id="PS50109">
    <property type="entry name" value="HIS_KIN"/>
    <property type="match status" value="1"/>
</dbReference>
<dbReference type="InterPro" id="IPR003661">
    <property type="entry name" value="HisK_dim/P_dom"/>
</dbReference>
<evidence type="ECO:0000256" key="1">
    <source>
        <dbReference type="ARBA" id="ARBA00000085"/>
    </source>
</evidence>
<dbReference type="GO" id="GO:0007234">
    <property type="term" value="P:osmosensory signaling via phosphorelay pathway"/>
    <property type="evidence" value="ECO:0007669"/>
    <property type="project" value="TreeGrafter"/>
</dbReference>
<keyword evidence="8" id="KW-1185">Reference proteome</keyword>
<dbReference type="Gene3D" id="3.30.450.20">
    <property type="entry name" value="PAS domain"/>
    <property type="match status" value="1"/>
</dbReference>
<evidence type="ECO:0000313" key="8">
    <source>
        <dbReference type="Proteomes" id="UP000236569"/>
    </source>
</evidence>
<dbReference type="InterPro" id="IPR035965">
    <property type="entry name" value="PAS-like_dom_sf"/>
</dbReference>
<dbReference type="Pfam" id="PF08448">
    <property type="entry name" value="PAS_4"/>
    <property type="match status" value="1"/>
</dbReference>
<dbReference type="PANTHER" id="PTHR42878:SF15">
    <property type="entry name" value="BACTERIOPHYTOCHROME"/>
    <property type="match status" value="1"/>
</dbReference>
<evidence type="ECO:0000256" key="4">
    <source>
        <dbReference type="ARBA" id="ARBA00022679"/>
    </source>
</evidence>
<dbReference type="Gene3D" id="1.10.287.130">
    <property type="match status" value="1"/>
</dbReference>
<comment type="caution">
    <text evidence="7">The sequence shown here is derived from an EMBL/GenBank/DDBJ whole genome shotgun (WGS) entry which is preliminary data.</text>
</comment>
<dbReference type="InterPro" id="IPR003594">
    <property type="entry name" value="HATPase_dom"/>
</dbReference>
<dbReference type="RefSeq" id="WP_103130937.1">
    <property type="nucleotide sequence ID" value="NZ_BFAG01000016.1"/>
</dbReference>
<dbReference type="CDD" id="cd00082">
    <property type="entry name" value="HisKA"/>
    <property type="match status" value="1"/>
</dbReference>
<dbReference type="SMART" id="SM00387">
    <property type="entry name" value="HATPase_c"/>
    <property type="match status" value="1"/>
</dbReference>
<evidence type="ECO:0000256" key="3">
    <source>
        <dbReference type="ARBA" id="ARBA00022553"/>
    </source>
</evidence>
<dbReference type="GO" id="GO:0000155">
    <property type="term" value="F:phosphorelay sensor kinase activity"/>
    <property type="evidence" value="ECO:0007669"/>
    <property type="project" value="InterPro"/>
</dbReference>
<dbReference type="InterPro" id="IPR013656">
    <property type="entry name" value="PAS_4"/>
</dbReference>
<comment type="catalytic activity">
    <reaction evidence="1">
        <text>ATP + protein L-histidine = ADP + protein N-phospho-L-histidine.</text>
        <dbReference type="EC" id="2.7.13.3"/>
    </reaction>
</comment>
<dbReference type="EMBL" id="BFAG01000016">
    <property type="protein sequence ID" value="GBF07627.1"/>
    <property type="molecule type" value="Genomic_DNA"/>
</dbReference>
<feature type="domain" description="Histidine kinase" evidence="6">
    <location>
        <begin position="337"/>
        <end position="549"/>
    </location>
</feature>
<dbReference type="FunFam" id="3.30.565.10:FF:000006">
    <property type="entry name" value="Sensor histidine kinase WalK"/>
    <property type="match status" value="1"/>
</dbReference>
<keyword evidence="3" id="KW-0597">Phosphoprotein</keyword>
<dbReference type="SUPFAM" id="SSF47384">
    <property type="entry name" value="Homodimeric domain of signal transducing histidine kinase"/>
    <property type="match status" value="1"/>
</dbReference>
<organism evidence="7 8">
    <name type="scientific">Deinococcus aerius</name>
    <dbReference type="NCBI Taxonomy" id="200253"/>
    <lineage>
        <taxon>Bacteria</taxon>
        <taxon>Thermotogati</taxon>
        <taxon>Deinococcota</taxon>
        <taxon>Deinococci</taxon>
        <taxon>Deinococcales</taxon>
        <taxon>Deinococcaceae</taxon>
        <taxon>Deinococcus</taxon>
    </lineage>
</organism>
<dbReference type="InterPro" id="IPR036890">
    <property type="entry name" value="HATPase_C_sf"/>
</dbReference>
<dbReference type="InterPro" id="IPR004358">
    <property type="entry name" value="Sig_transdc_His_kin-like_C"/>
</dbReference>
<dbReference type="OrthoDB" id="9808408at2"/>
<evidence type="ECO:0000259" key="6">
    <source>
        <dbReference type="PROSITE" id="PS50109"/>
    </source>
</evidence>
<dbReference type="Gene3D" id="3.30.565.10">
    <property type="entry name" value="Histidine kinase-like ATPase, C-terminal domain"/>
    <property type="match status" value="1"/>
</dbReference>
<reference evidence="8" key="1">
    <citation type="submission" date="2018-01" db="EMBL/GenBank/DDBJ databases">
        <title>Draft Genome Sequence of the Radioresistant Bacterium Deinococcus aerius TR0125, Isolated from the Higher Atmosphere above Japan.</title>
        <authorList>
            <person name="Satoh K."/>
            <person name="Arai H."/>
            <person name="Sanzen T."/>
            <person name="Kawaguchi Y."/>
            <person name="Hayashi H."/>
            <person name="Yokobori S."/>
            <person name="Yamagishi A."/>
            <person name="Oono Y."/>
            <person name="Narumi I."/>
        </authorList>
    </citation>
    <scope>NUCLEOTIDE SEQUENCE [LARGE SCALE GENOMIC DNA]</scope>
    <source>
        <strain evidence="8">TR0125</strain>
    </source>
</reference>
<dbReference type="AlphaFoldDB" id="A0A2I9DX14"/>
<dbReference type="GO" id="GO:0030295">
    <property type="term" value="F:protein kinase activator activity"/>
    <property type="evidence" value="ECO:0007669"/>
    <property type="project" value="TreeGrafter"/>
</dbReference>
<keyword evidence="5 7" id="KW-0418">Kinase</keyword>
<accession>A0A2I9DX14</accession>
<protein>
    <recommendedName>
        <fullName evidence="2">histidine kinase</fullName>
        <ecNumber evidence="2">2.7.13.3</ecNumber>
    </recommendedName>
</protein>
<dbReference type="SMART" id="SM00388">
    <property type="entry name" value="HisKA"/>
    <property type="match status" value="1"/>
</dbReference>
<dbReference type="GO" id="GO:0000156">
    <property type="term" value="F:phosphorelay response regulator activity"/>
    <property type="evidence" value="ECO:0007669"/>
    <property type="project" value="TreeGrafter"/>
</dbReference>